<dbReference type="PROSITE" id="PS00518">
    <property type="entry name" value="ZF_RING_1"/>
    <property type="match status" value="1"/>
</dbReference>
<dbReference type="Gene3D" id="3.30.40.10">
    <property type="entry name" value="Zinc/RING finger domain, C3HC4 (zinc finger)"/>
    <property type="match status" value="1"/>
</dbReference>
<evidence type="ECO:0000313" key="8">
    <source>
        <dbReference type="Proteomes" id="UP001209570"/>
    </source>
</evidence>
<gene>
    <name evidence="7" type="ORF">P43SY_009569</name>
</gene>
<dbReference type="GO" id="GO:0008270">
    <property type="term" value="F:zinc ion binding"/>
    <property type="evidence" value="ECO:0007669"/>
    <property type="project" value="UniProtKB-KW"/>
</dbReference>
<dbReference type="InterPro" id="IPR001841">
    <property type="entry name" value="Znf_RING"/>
</dbReference>
<reference evidence="7" key="1">
    <citation type="submission" date="2021-12" db="EMBL/GenBank/DDBJ databases">
        <title>Prjna785345.</title>
        <authorList>
            <person name="Rujirawat T."/>
            <person name="Krajaejun T."/>
        </authorList>
    </citation>
    <scope>NUCLEOTIDE SEQUENCE</scope>
    <source>
        <strain evidence="7">Pi057C3</strain>
    </source>
</reference>
<dbReference type="Proteomes" id="UP001209570">
    <property type="component" value="Unassembled WGS sequence"/>
</dbReference>
<evidence type="ECO:0000313" key="7">
    <source>
        <dbReference type="EMBL" id="KAJ0403028.1"/>
    </source>
</evidence>
<comment type="caution">
    <text evidence="7">The sequence shown here is derived from an EMBL/GenBank/DDBJ whole genome shotgun (WGS) entry which is preliminary data.</text>
</comment>
<keyword evidence="8" id="KW-1185">Reference proteome</keyword>
<evidence type="ECO:0000256" key="1">
    <source>
        <dbReference type="ARBA" id="ARBA00022723"/>
    </source>
</evidence>
<dbReference type="PROSITE" id="PS50089">
    <property type="entry name" value="ZF_RING_2"/>
    <property type="match status" value="1"/>
</dbReference>
<protein>
    <recommendedName>
        <fullName evidence="6">RING-type domain-containing protein</fullName>
    </recommendedName>
</protein>
<dbReference type="EMBL" id="JAKCXM010000090">
    <property type="protein sequence ID" value="KAJ0403028.1"/>
    <property type="molecule type" value="Genomic_DNA"/>
</dbReference>
<keyword evidence="1" id="KW-0479">Metal-binding</keyword>
<accession>A0AAD5M3E4</accession>
<proteinExistence type="predicted"/>
<keyword evidence="2 4" id="KW-0863">Zinc-finger</keyword>
<evidence type="ECO:0000256" key="5">
    <source>
        <dbReference type="SAM" id="MobiDB-lite"/>
    </source>
</evidence>
<evidence type="ECO:0000256" key="4">
    <source>
        <dbReference type="PROSITE-ProRule" id="PRU00175"/>
    </source>
</evidence>
<keyword evidence="3" id="KW-0862">Zinc</keyword>
<organism evidence="7 8">
    <name type="scientific">Pythium insidiosum</name>
    <name type="common">Pythiosis disease agent</name>
    <dbReference type="NCBI Taxonomy" id="114742"/>
    <lineage>
        <taxon>Eukaryota</taxon>
        <taxon>Sar</taxon>
        <taxon>Stramenopiles</taxon>
        <taxon>Oomycota</taxon>
        <taxon>Peronosporomycetes</taxon>
        <taxon>Pythiales</taxon>
        <taxon>Pythiaceae</taxon>
        <taxon>Pythium</taxon>
    </lineage>
</organism>
<dbReference type="Pfam" id="PF00097">
    <property type="entry name" value="zf-C3HC4"/>
    <property type="match status" value="1"/>
</dbReference>
<dbReference type="InterPro" id="IPR017907">
    <property type="entry name" value="Znf_RING_CS"/>
</dbReference>
<name>A0AAD5M3E4_PYTIN</name>
<dbReference type="InterPro" id="IPR018957">
    <property type="entry name" value="Znf_C3HC4_RING-type"/>
</dbReference>
<dbReference type="PANTHER" id="PTHR47692:SF2">
    <property type="entry name" value="ZINC FINGER RING-TYPE DOMAIN CONTAINING PROTEIN"/>
    <property type="match status" value="1"/>
</dbReference>
<feature type="domain" description="RING-type" evidence="6">
    <location>
        <begin position="60"/>
        <end position="106"/>
    </location>
</feature>
<evidence type="ECO:0000259" key="6">
    <source>
        <dbReference type="PROSITE" id="PS50089"/>
    </source>
</evidence>
<dbReference type="InterPro" id="IPR013083">
    <property type="entry name" value="Znf_RING/FYVE/PHD"/>
</dbReference>
<dbReference type="PANTHER" id="PTHR47692">
    <property type="entry name" value="RING/U-BOX SUPERFAMILY PROTEIN"/>
    <property type="match status" value="1"/>
</dbReference>
<dbReference type="SMART" id="SM00184">
    <property type="entry name" value="RING"/>
    <property type="match status" value="1"/>
</dbReference>
<dbReference type="AlphaFoldDB" id="A0AAD5M3E4"/>
<dbReference type="SUPFAM" id="SSF57850">
    <property type="entry name" value="RING/U-box"/>
    <property type="match status" value="1"/>
</dbReference>
<sequence length="277" mass="31528">MTRDQEHERPDESDDWIGRHDADVVVPVDEATRETHTGDSEGGPLASAAPPEVLVVTERCAVCLQTPDDPVLLHACYHVFCLACIGYWVRHLASMGVRHPTCPLCKRSFQRALVDVLSETQYTVLRFDDGGKQWRERQSERRLRPALDERLLRRSMVYRQRLRLVRVQDVVVDPRAPMCPTRPVKVRGEYEAWARRELQACVGPDADFSFLMVLLDGALVSGSLHETLEPFLLEDTALFVRELTWFLASRLQVPAYDDVLVYSDDSACDESECNTTN</sequence>
<evidence type="ECO:0000256" key="2">
    <source>
        <dbReference type="ARBA" id="ARBA00022771"/>
    </source>
</evidence>
<evidence type="ECO:0000256" key="3">
    <source>
        <dbReference type="ARBA" id="ARBA00022833"/>
    </source>
</evidence>
<feature type="region of interest" description="Disordered" evidence="5">
    <location>
        <begin position="1"/>
        <end position="22"/>
    </location>
</feature>